<dbReference type="InterPro" id="IPR015590">
    <property type="entry name" value="Aldehyde_DH_dom"/>
</dbReference>
<dbReference type="Proteomes" id="UP000271624">
    <property type="component" value="Unassembled WGS sequence"/>
</dbReference>
<dbReference type="FunFam" id="3.40.605.10:FF:000003">
    <property type="entry name" value="Methylmalonate-semialdehyde dehydrogenase [acylating]"/>
    <property type="match status" value="1"/>
</dbReference>
<dbReference type="CDD" id="cd07085">
    <property type="entry name" value="ALDH_F6_MMSDH"/>
    <property type="match status" value="1"/>
</dbReference>
<protein>
    <recommendedName>
        <fullName evidence="1">methylmalonate-semialdehyde dehydrogenase (CoA acylating)</fullName>
        <ecNumber evidence="1">1.2.1.27</ecNumber>
    </recommendedName>
</protein>
<dbReference type="PANTHER" id="PTHR43866:SF4">
    <property type="entry name" value="MALONATE-SEMIALDEHYDE DEHYDROGENASE"/>
    <property type="match status" value="1"/>
</dbReference>
<keyword evidence="6" id="KW-1185">Reference proteome</keyword>
<reference evidence="5" key="1">
    <citation type="submission" date="2018-12" db="EMBL/GenBank/DDBJ databases">
        <authorList>
            <person name="Will S."/>
            <person name="Neumann-Schaal M."/>
            <person name="Henke P."/>
        </authorList>
    </citation>
    <scope>NUCLEOTIDE SEQUENCE</scope>
    <source>
        <strain evidence="5">PCC 7102</strain>
    </source>
</reference>
<dbReference type="InterPro" id="IPR016161">
    <property type="entry name" value="Ald_DH/histidinol_DH"/>
</dbReference>
<dbReference type="OrthoDB" id="548310at2"/>
<dbReference type="InterPro" id="IPR010061">
    <property type="entry name" value="MeMal-semiAld_DH"/>
</dbReference>
<name>A0A3S1AY08_9CYAN</name>
<dbReference type="GO" id="GO:0006210">
    <property type="term" value="P:thymine catabolic process"/>
    <property type="evidence" value="ECO:0007669"/>
    <property type="project" value="TreeGrafter"/>
</dbReference>
<proteinExistence type="predicted"/>
<dbReference type="EC" id="1.2.1.27" evidence="1"/>
<evidence type="ECO:0000313" key="5">
    <source>
        <dbReference type="EMBL" id="RUT01095.1"/>
    </source>
</evidence>
<feature type="domain" description="Aldehyde dehydrogenase" evidence="4">
    <location>
        <begin position="14"/>
        <end position="479"/>
    </location>
</feature>
<dbReference type="RefSeq" id="WP_127085222.1">
    <property type="nucleotide sequence ID" value="NZ_RSCL01000021.1"/>
</dbReference>
<evidence type="ECO:0000313" key="6">
    <source>
        <dbReference type="Proteomes" id="UP000271624"/>
    </source>
</evidence>
<accession>A0A3S1AY08</accession>
<dbReference type="InterPro" id="IPR016160">
    <property type="entry name" value="Ald_DH_CS_CYS"/>
</dbReference>
<evidence type="ECO:0000256" key="3">
    <source>
        <dbReference type="ARBA" id="ARBA00023027"/>
    </source>
</evidence>
<dbReference type="NCBIfam" id="TIGR01722">
    <property type="entry name" value="MMSDH"/>
    <property type="match status" value="1"/>
</dbReference>
<reference evidence="5" key="2">
    <citation type="journal article" date="2019" name="Genome Biol. Evol.">
        <title>Day and night: Metabolic profiles and evolutionary relationships of six axenic non-marine cyanobacteria.</title>
        <authorList>
            <person name="Will S.E."/>
            <person name="Henke P."/>
            <person name="Boedeker C."/>
            <person name="Huang S."/>
            <person name="Brinkmann H."/>
            <person name="Rohde M."/>
            <person name="Jarek M."/>
            <person name="Friedl T."/>
            <person name="Seufert S."/>
            <person name="Schumacher M."/>
            <person name="Overmann J."/>
            <person name="Neumann-Schaal M."/>
            <person name="Petersen J."/>
        </authorList>
    </citation>
    <scope>NUCLEOTIDE SEQUENCE [LARGE SCALE GENOMIC DNA]</scope>
    <source>
        <strain evidence="5">PCC 7102</strain>
    </source>
</reference>
<keyword evidence="3" id="KW-0520">NAD</keyword>
<dbReference type="GO" id="GO:0004491">
    <property type="term" value="F:methylmalonate-semialdehyde dehydrogenase (acylating, NAD) activity"/>
    <property type="evidence" value="ECO:0007669"/>
    <property type="project" value="UniProtKB-EC"/>
</dbReference>
<dbReference type="InterPro" id="IPR016163">
    <property type="entry name" value="Ald_DH_C"/>
</dbReference>
<dbReference type="FunFam" id="3.40.309.10:FF:000002">
    <property type="entry name" value="Methylmalonate-semialdehyde dehydrogenase (Acylating)"/>
    <property type="match status" value="1"/>
</dbReference>
<dbReference type="InterPro" id="IPR016162">
    <property type="entry name" value="Ald_DH_N"/>
</dbReference>
<dbReference type="SUPFAM" id="SSF53720">
    <property type="entry name" value="ALDH-like"/>
    <property type="match status" value="1"/>
</dbReference>
<dbReference type="GO" id="GO:0006574">
    <property type="term" value="P:L-valine catabolic process"/>
    <property type="evidence" value="ECO:0007669"/>
    <property type="project" value="TreeGrafter"/>
</dbReference>
<gene>
    <name evidence="5" type="ORF">DSM106972_071010</name>
</gene>
<evidence type="ECO:0000256" key="2">
    <source>
        <dbReference type="ARBA" id="ARBA00023002"/>
    </source>
</evidence>
<dbReference type="Pfam" id="PF00171">
    <property type="entry name" value="Aldedh"/>
    <property type="match status" value="1"/>
</dbReference>
<dbReference type="EMBL" id="RSCL01000021">
    <property type="protein sequence ID" value="RUT01095.1"/>
    <property type="molecule type" value="Genomic_DNA"/>
</dbReference>
<organism evidence="5 6">
    <name type="scientific">Dulcicalothrix desertica PCC 7102</name>
    <dbReference type="NCBI Taxonomy" id="232991"/>
    <lineage>
        <taxon>Bacteria</taxon>
        <taxon>Bacillati</taxon>
        <taxon>Cyanobacteriota</taxon>
        <taxon>Cyanophyceae</taxon>
        <taxon>Nostocales</taxon>
        <taxon>Calotrichaceae</taxon>
        <taxon>Dulcicalothrix</taxon>
    </lineage>
</organism>
<dbReference type="Gene3D" id="3.40.605.10">
    <property type="entry name" value="Aldehyde Dehydrogenase, Chain A, domain 1"/>
    <property type="match status" value="1"/>
</dbReference>
<dbReference type="PROSITE" id="PS00070">
    <property type="entry name" value="ALDEHYDE_DEHYDR_CYS"/>
    <property type="match status" value="1"/>
</dbReference>
<evidence type="ECO:0000256" key="1">
    <source>
        <dbReference type="ARBA" id="ARBA00013048"/>
    </source>
</evidence>
<evidence type="ECO:0000259" key="4">
    <source>
        <dbReference type="Pfam" id="PF00171"/>
    </source>
</evidence>
<keyword evidence="2" id="KW-0560">Oxidoreductase</keyword>
<dbReference type="PANTHER" id="PTHR43866">
    <property type="entry name" value="MALONATE-SEMIALDEHYDE DEHYDROGENASE"/>
    <property type="match status" value="1"/>
</dbReference>
<dbReference type="AlphaFoldDB" id="A0A3S1AY08"/>
<comment type="caution">
    <text evidence="5">The sequence shown here is derived from an EMBL/GenBank/DDBJ whole genome shotgun (WGS) entry which is preliminary data.</text>
</comment>
<sequence length="491" mass="53348">MTISSIRNYINGEWVASKATNQLEVFNPATSEVIAKVPLSTASEVNEAVHAASESFKTWRRTPPTERVQYLFKLRTLLLENFDDLASTITTECGKTLAEAKGEMQRAVENVEVACGIPIMMQGVNSEDIARGIDEMMIRQPLGVCAVICPFNFPGMIPFWFLPYAIACGNTYIVKPSEKVPLTMQKIFELLEKTGLPKGVINLVNGAKEAVDAIIDNPSIRAISFVGSTPVAKYIYSRGAANGKRVQCQGGAKNPIIILPDADMTMTTRIAADSAFGCAGQRCLAASLAVTVGSAKQTFTEAITETAMKRVVGNGLEKGVEMGPVISVESQQRIEALIQKGTSDGAKLLVDGRQPQVSGYENGYFVRPTILQDVDPNSEIAKTEIFGPVLSLIHLNTIDEAISLVNSGQYGNMACLFTTSGGAARKFRYETEAGNIGINIGVAAPMAFFPFSGWKESFFGDLHGQGNHAVEFFTQTKVVVERWREDWGRQF</sequence>
<dbReference type="Gene3D" id="3.40.309.10">
    <property type="entry name" value="Aldehyde Dehydrogenase, Chain A, domain 2"/>
    <property type="match status" value="1"/>
</dbReference>